<dbReference type="Pfam" id="PF06477">
    <property type="entry name" value="DUF1091"/>
    <property type="match status" value="1"/>
</dbReference>
<reference evidence="3" key="1">
    <citation type="submission" date="2025-08" db="UniProtKB">
        <authorList>
            <consortium name="RefSeq"/>
        </authorList>
    </citation>
    <scope>IDENTIFICATION</scope>
    <source>
        <strain evidence="3">14028-0561.14</strain>
        <tissue evidence="3">Whole fly</tissue>
    </source>
</reference>
<dbReference type="PANTHER" id="PTHR20898">
    <property type="entry name" value="DAEDALUS ON 3-RELATED-RELATED"/>
    <property type="match status" value="1"/>
</dbReference>
<feature type="chain" id="PRO_5028154422" evidence="1">
    <location>
        <begin position="19"/>
        <end position="194"/>
    </location>
</feature>
<dbReference type="SMART" id="SM00697">
    <property type="entry name" value="DM8"/>
    <property type="match status" value="1"/>
</dbReference>
<dbReference type="PANTHER" id="PTHR20898:SF0">
    <property type="entry name" value="DAEDALUS ON 3-RELATED"/>
    <property type="match status" value="1"/>
</dbReference>
<evidence type="ECO:0000256" key="1">
    <source>
        <dbReference type="SAM" id="SignalP"/>
    </source>
</evidence>
<feature type="signal peptide" evidence="1">
    <location>
        <begin position="1"/>
        <end position="18"/>
    </location>
</feature>
<dbReference type="InterPro" id="IPR010512">
    <property type="entry name" value="DUF1091"/>
</dbReference>
<keyword evidence="2" id="KW-1185">Reference proteome</keyword>
<proteinExistence type="predicted"/>
<gene>
    <name evidence="3" type="primary">LOC108084015</name>
</gene>
<evidence type="ECO:0000313" key="2">
    <source>
        <dbReference type="Proteomes" id="UP001652661"/>
    </source>
</evidence>
<dbReference type="OrthoDB" id="7834808at2759"/>
<sequence length="194" mass="22634">MNFVRFALFFPLFHWVNGNETTSTKSLWDEEEDMETQKPVLRIHHINIFGDARFMKALAHINENRTHFSLSVLLRQKLGSNFLIFNIKLRVRPTGKVAFVTLLQMRDLDLCGFFTEFSTNPMMKYFLQTEMQLSDYIACPVRVGNYTLKNVSAKDIYPQNLQNGTYKFFVEVVEGTAEITKVFALQVTSEIWLE</sequence>
<keyword evidence="1" id="KW-0732">Signal</keyword>
<protein>
    <submittedName>
        <fullName evidence="3">Uncharacterized protein</fullName>
    </submittedName>
</protein>
<organism evidence="2 3">
    <name type="scientific">Drosophila kikkawai</name>
    <name type="common">Fruit fly</name>
    <dbReference type="NCBI Taxonomy" id="30033"/>
    <lineage>
        <taxon>Eukaryota</taxon>
        <taxon>Metazoa</taxon>
        <taxon>Ecdysozoa</taxon>
        <taxon>Arthropoda</taxon>
        <taxon>Hexapoda</taxon>
        <taxon>Insecta</taxon>
        <taxon>Pterygota</taxon>
        <taxon>Neoptera</taxon>
        <taxon>Endopterygota</taxon>
        <taxon>Diptera</taxon>
        <taxon>Brachycera</taxon>
        <taxon>Muscomorpha</taxon>
        <taxon>Ephydroidea</taxon>
        <taxon>Drosophilidae</taxon>
        <taxon>Drosophila</taxon>
        <taxon>Sophophora</taxon>
    </lineage>
</organism>
<accession>A0A6P4J2D2</accession>
<dbReference type="RefSeq" id="XP_017035517.1">
    <property type="nucleotide sequence ID" value="XM_017180028.1"/>
</dbReference>
<evidence type="ECO:0000313" key="3">
    <source>
        <dbReference type="RefSeq" id="XP_017035517.1"/>
    </source>
</evidence>
<name>A0A6P4J2D2_DROKI</name>
<dbReference type="AlphaFoldDB" id="A0A6P4J2D2"/>
<dbReference type="Proteomes" id="UP001652661">
    <property type="component" value="Chromosome 3R"/>
</dbReference>
<dbReference type="GeneID" id="108084015"/>